<dbReference type="InterPro" id="IPR036061">
    <property type="entry name" value="CheW-like_dom_sf"/>
</dbReference>
<dbReference type="EMBL" id="BMES01000001">
    <property type="protein sequence ID" value="GGH06187.1"/>
    <property type="molecule type" value="Genomic_DNA"/>
</dbReference>
<proteinExistence type="predicted"/>
<dbReference type="PROSITE" id="PS50851">
    <property type="entry name" value="CHEW"/>
    <property type="match status" value="1"/>
</dbReference>
<evidence type="ECO:0000313" key="2">
    <source>
        <dbReference type="EMBL" id="GGH06187.1"/>
    </source>
</evidence>
<dbReference type="Gene3D" id="2.40.50.180">
    <property type="entry name" value="CheA-289, Domain 4"/>
    <property type="match status" value="1"/>
</dbReference>
<evidence type="ECO:0000313" key="3">
    <source>
        <dbReference type="Proteomes" id="UP000603912"/>
    </source>
</evidence>
<evidence type="ECO:0000259" key="1">
    <source>
        <dbReference type="PROSITE" id="PS50851"/>
    </source>
</evidence>
<dbReference type="Proteomes" id="UP000603912">
    <property type="component" value="Unassembled WGS sequence"/>
</dbReference>
<dbReference type="GO" id="GO:0007165">
    <property type="term" value="P:signal transduction"/>
    <property type="evidence" value="ECO:0007669"/>
    <property type="project" value="InterPro"/>
</dbReference>
<organism evidence="2 3">
    <name type="scientific">Alsobacter metallidurans</name>
    <dbReference type="NCBI Taxonomy" id="340221"/>
    <lineage>
        <taxon>Bacteria</taxon>
        <taxon>Pseudomonadati</taxon>
        <taxon>Pseudomonadota</taxon>
        <taxon>Alphaproteobacteria</taxon>
        <taxon>Hyphomicrobiales</taxon>
        <taxon>Alsobacteraceae</taxon>
        <taxon>Alsobacter</taxon>
    </lineage>
</organism>
<gene>
    <name evidence="2" type="ORF">GCM10007036_00450</name>
</gene>
<name>A0A917I3D6_9HYPH</name>
<dbReference type="SUPFAM" id="SSF50341">
    <property type="entry name" value="CheW-like"/>
    <property type="match status" value="1"/>
</dbReference>
<comment type="caution">
    <text evidence="2">The sequence shown here is derived from an EMBL/GenBank/DDBJ whole genome shotgun (WGS) entry which is preliminary data.</text>
</comment>
<dbReference type="GO" id="GO:0006935">
    <property type="term" value="P:chemotaxis"/>
    <property type="evidence" value="ECO:0007669"/>
    <property type="project" value="InterPro"/>
</dbReference>
<keyword evidence="3" id="KW-1185">Reference proteome</keyword>
<accession>A0A917I3D6</accession>
<sequence>MREILPVPHLQRPPEAPPPLAGFVDLSGGVLPVVRLAVLLGLEAGDRADPFYGHIIRLRRDVAARRIGLLVDRAVGLLDIDPQALRAVPAEQTLNGLVEAEHSEDGQLTHVLALERLLLAEERAALDAWTRRAAARADAWSAAP</sequence>
<dbReference type="InterPro" id="IPR002545">
    <property type="entry name" value="CheW-lke_dom"/>
</dbReference>
<protein>
    <recommendedName>
        <fullName evidence="1">CheW-like domain-containing protein</fullName>
    </recommendedName>
</protein>
<reference evidence="2" key="2">
    <citation type="submission" date="2020-09" db="EMBL/GenBank/DDBJ databases">
        <authorList>
            <person name="Sun Q."/>
            <person name="Zhou Y."/>
        </authorList>
    </citation>
    <scope>NUCLEOTIDE SEQUENCE</scope>
    <source>
        <strain evidence="2">CGMCC 1.12214</strain>
    </source>
</reference>
<dbReference type="Pfam" id="PF01584">
    <property type="entry name" value="CheW"/>
    <property type="match status" value="1"/>
</dbReference>
<feature type="domain" description="CheW-like" evidence="1">
    <location>
        <begin position="1"/>
        <end position="123"/>
    </location>
</feature>
<reference evidence="2" key="1">
    <citation type="journal article" date="2014" name="Int. J. Syst. Evol. Microbiol.">
        <title>Complete genome sequence of Corynebacterium casei LMG S-19264T (=DSM 44701T), isolated from a smear-ripened cheese.</title>
        <authorList>
            <consortium name="US DOE Joint Genome Institute (JGI-PGF)"/>
            <person name="Walter F."/>
            <person name="Albersmeier A."/>
            <person name="Kalinowski J."/>
            <person name="Ruckert C."/>
        </authorList>
    </citation>
    <scope>NUCLEOTIDE SEQUENCE</scope>
    <source>
        <strain evidence="2">CGMCC 1.12214</strain>
    </source>
</reference>
<dbReference type="AlphaFoldDB" id="A0A917I3D6"/>